<dbReference type="GO" id="GO:0005524">
    <property type="term" value="F:ATP binding"/>
    <property type="evidence" value="ECO:0007669"/>
    <property type="project" value="UniProtKB-UniRule"/>
</dbReference>
<evidence type="ECO:0000313" key="13">
    <source>
        <dbReference type="EMBL" id="ROO83457.1"/>
    </source>
</evidence>
<feature type="domain" description="Protein kinase" evidence="12">
    <location>
        <begin position="26"/>
        <end position="285"/>
    </location>
</feature>
<protein>
    <recommendedName>
        <fullName evidence="1">non-specific serine/threonine protein kinase</fullName>
        <ecNumber evidence="1">2.7.11.1</ecNumber>
    </recommendedName>
</protein>
<keyword evidence="11" id="KW-0812">Transmembrane</keyword>
<comment type="catalytic activity">
    <reaction evidence="7">
        <text>L-threonyl-[protein] + ATP = O-phospho-L-threonyl-[protein] + ADP + H(+)</text>
        <dbReference type="Rhea" id="RHEA:46608"/>
        <dbReference type="Rhea" id="RHEA-COMP:11060"/>
        <dbReference type="Rhea" id="RHEA-COMP:11605"/>
        <dbReference type="ChEBI" id="CHEBI:15378"/>
        <dbReference type="ChEBI" id="CHEBI:30013"/>
        <dbReference type="ChEBI" id="CHEBI:30616"/>
        <dbReference type="ChEBI" id="CHEBI:61977"/>
        <dbReference type="ChEBI" id="CHEBI:456216"/>
        <dbReference type="EC" id="2.7.11.1"/>
    </reaction>
</comment>
<dbReference type="PANTHER" id="PTHR43289:SF30">
    <property type="entry name" value="NON-SPECIFIC SERINE_THREONINE PROTEIN KINASE"/>
    <property type="match status" value="1"/>
</dbReference>
<evidence type="ECO:0000256" key="1">
    <source>
        <dbReference type="ARBA" id="ARBA00012513"/>
    </source>
</evidence>
<dbReference type="Proteomes" id="UP000272400">
    <property type="component" value="Unassembled WGS sequence"/>
</dbReference>
<evidence type="ECO:0000256" key="3">
    <source>
        <dbReference type="ARBA" id="ARBA00022679"/>
    </source>
</evidence>
<comment type="caution">
    <text evidence="13">The sequence shown here is derived from an EMBL/GenBank/DDBJ whole genome shotgun (WGS) entry which is preliminary data.</text>
</comment>
<keyword evidence="4 9" id="KW-0547">Nucleotide-binding</keyword>
<dbReference type="Gene3D" id="1.10.510.10">
    <property type="entry name" value="Transferase(Phosphotransferase) domain 1"/>
    <property type="match status" value="1"/>
</dbReference>
<sequence length="474" mass="50708">MSRHGPTLPARKGVSVQPGTELSGRYKLTTLLGRGGMGEVWAAEDRDLGRPVAIKIVLAGLQDDAHLNARFTREARTVARLDHPGITAVYDIGHHQGQPYFVMQLLKGTDFKTLLEHHPDGLPVDTAVGLMARVARALAYAHAQGVVHRDIKPANLMELADGGVKICDFGISRQTDTTMTLTAPGSVLGTPAYMAPEQYRGEEPDARTDLYAFGCTLYALLTGGPPFRGPSQHVLLHQHLNETAPPTRSRRPGIPRELDELLQRLLAKDAADRPGSAAEVEAALISIAEGGSRTVPPPGRGSGRAAPDGDSHRSRPRASASDAGDEARAEHRVTEAVPAVSDRPPKAPVARVAIGGLVSAGALSWVLHRIFVDEHLPALAHFGRDLDAWQSALAIPGLLGLAFVVLAVTMSWRRRTLAGLAVAVAAYPGLEVVWRGLPWYLELVVYPCYLFLAFAMVAGVLSEPAGKGADAERR</sequence>
<dbReference type="EMBL" id="RJKE01000001">
    <property type="protein sequence ID" value="ROO83457.1"/>
    <property type="molecule type" value="Genomic_DNA"/>
</dbReference>
<keyword evidence="11" id="KW-1133">Transmembrane helix</keyword>
<evidence type="ECO:0000256" key="7">
    <source>
        <dbReference type="ARBA" id="ARBA00047899"/>
    </source>
</evidence>
<dbReference type="GO" id="GO:0045717">
    <property type="term" value="P:negative regulation of fatty acid biosynthetic process"/>
    <property type="evidence" value="ECO:0007669"/>
    <property type="project" value="UniProtKB-ARBA"/>
</dbReference>
<evidence type="ECO:0000256" key="11">
    <source>
        <dbReference type="SAM" id="Phobius"/>
    </source>
</evidence>
<feature type="compositionally biased region" description="Basic and acidic residues" evidence="10">
    <location>
        <begin position="325"/>
        <end position="334"/>
    </location>
</feature>
<keyword evidence="5 13" id="KW-0418">Kinase</keyword>
<feature type="region of interest" description="Disordered" evidence="10">
    <location>
        <begin position="289"/>
        <end position="343"/>
    </location>
</feature>
<evidence type="ECO:0000256" key="8">
    <source>
        <dbReference type="ARBA" id="ARBA00048679"/>
    </source>
</evidence>
<feature type="transmembrane region" description="Helical" evidence="11">
    <location>
        <begin position="443"/>
        <end position="461"/>
    </location>
</feature>
<evidence type="ECO:0000256" key="9">
    <source>
        <dbReference type="PROSITE-ProRule" id="PRU10141"/>
    </source>
</evidence>
<evidence type="ECO:0000313" key="14">
    <source>
        <dbReference type="Proteomes" id="UP000272400"/>
    </source>
</evidence>
<dbReference type="InterPro" id="IPR011009">
    <property type="entry name" value="Kinase-like_dom_sf"/>
</dbReference>
<keyword evidence="11" id="KW-0472">Membrane</keyword>
<dbReference type="Pfam" id="PF00069">
    <property type="entry name" value="Pkinase"/>
    <property type="match status" value="1"/>
</dbReference>
<dbReference type="PROSITE" id="PS00107">
    <property type="entry name" value="PROTEIN_KINASE_ATP"/>
    <property type="match status" value="1"/>
</dbReference>
<dbReference type="PROSITE" id="PS50011">
    <property type="entry name" value="PROTEIN_KINASE_DOM"/>
    <property type="match status" value="1"/>
</dbReference>
<proteinExistence type="predicted"/>
<keyword evidence="14" id="KW-1185">Reference proteome</keyword>
<dbReference type="SMART" id="SM00220">
    <property type="entry name" value="S_TKc"/>
    <property type="match status" value="1"/>
</dbReference>
<evidence type="ECO:0000256" key="4">
    <source>
        <dbReference type="ARBA" id="ARBA00022741"/>
    </source>
</evidence>
<evidence type="ECO:0000256" key="2">
    <source>
        <dbReference type="ARBA" id="ARBA00022527"/>
    </source>
</evidence>
<dbReference type="AlphaFoldDB" id="A0A3N1CQ56"/>
<dbReference type="FunFam" id="3.30.200.20:FF:000035">
    <property type="entry name" value="Serine/threonine protein kinase Stk1"/>
    <property type="match status" value="1"/>
</dbReference>
<organism evidence="13 14">
    <name type="scientific">Actinocorallia herbida</name>
    <dbReference type="NCBI Taxonomy" id="58109"/>
    <lineage>
        <taxon>Bacteria</taxon>
        <taxon>Bacillati</taxon>
        <taxon>Actinomycetota</taxon>
        <taxon>Actinomycetes</taxon>
        <taxon>Streptosporangiales</taxon>
        <taxon>Thermomonosporaceae</taxon>
        <taxon>Actinocorallia</taxon>
    </lineage>
</organism>
<dbReference type="InterPro" id="IPR017441">
    <property type="entry name" value="Protein_kinase_ATP_BS"/>
</dbReference>
<reference evidence="13 14" key="1">
    <citation type="submission" date="2018-11" db="EMBL/GenBank/DDBJ databases">
        <title>Sequencing the genomes of 1000 actinobacteria strains.</title>
        <authorList>
            <person name="Klenk H.-P."/>
        </authorList>
    </citation>
    <scope>NUCLEOTIDE SEQUENCE [LARGE SCALE GENOMIC DNA]</scope>
    <source>
        <strain evidence="13 14">DSM 44254</strain>
    </source>
</reference>
<evidence type="ECO:0000256" key="5">
    <source>
        <dbReference type="ARBA" id="ARBA00022777"/>
    </source>
</evidence>
<dbReference type="CDD" id="cd14014">
    <property type="entry name" value="STKc_PknB_like"/>
    <property type="match status" value="1"/>
</dbReference>
<feature type="transmembrane region" description="Helical" evidence="11">
    <location>
        <begin position="388"/>
        <end position="410"/>
    </location>
</feature>
<dbReference type="GO" id="GO:0004674">
    <property type="term" value="F:protein serine/threonine kinase activity"/>
    <property type="evidence" value="ECO:0007669"/>
    <property type="project" value="UniProtKB-KW"/>
</dbReference>
<feature type="binding site" evidence="9">
    <location>
        <position position="55"/>
    </location>
    <ligand>
        <name>ATP</name>
        <dbReference type="ChEBI" id="CHEBI:30616"/>
    </ligand>
</feature>
<dbReference type="PANTHER" id="PTHR43289">
    <property type="entry name" value="MITOGEN-ACTIVATED PROTEIN KINASE KINASE KINASE 20-RELATED"/>
    <property type="match status" value="1"/>
</dbReference>
<keyword evidence="2 13" id="KW-0723">Serine/threonine-protein kinase</keyword>
<feature type="transmembrane region" description="Helical" evidence="11">
    <location>
        <begin position="417"/>
        <end position="437"/>
    </location>
</feature>
<dbReference type="EC" id="2.7.11.1" evidence="1"/>
<name>A0A3N1CQ56_9ACTN</name>
<evidence type="ECO:0000256" key="10">
    <source>
        <dbReference type="SAM" id="MobiDB-lite"/>
    </source>
</evidence>
<accession>A0A3N1CQ56</accession>
<gene>
    <name evidence="13" type="ORF">EDD29_0960</name>
</gene>
<comment type="catalytic activity">
    <reaction evidence="8">
        <text>L-seryl-[protein] + ATP = O-phospho-L-seryl-[protein] + ADP + H(+)</text>
        <dbReference type="Rhea" id="RHEA:17989"/>
        <dbReference type="Rhea" id="RHEA-COMP:9863"/>
        <dbReference type="Rhea" id="RHEA-COMP:11604"/>
        <dbReference type="ChEBI" id="CHEBI:15378"/>
        <dbReference type="ChEBI" id="CHEBI:29999"/>
        <dbReference type="ChEBI" id="CHEBI:30616"/>
        <dbReference type="ChEBI" id="CHEBI:83421"/>
        <dbReference type="ChEBI" id="CHEBI:456216"/>
        <dbReference type="EC" id="2.7.11.1"/>
    </reaction>
</comment>
<keyword evidence="6 9" id="KW-0067">ATP-binding</keyword>
<dbReference type="FunFam" id="1.10.510.10:FF:000021">
    <property type="entry name" value="Serine/threonine protein kinase"/>
    <property type="match status" value="1"/>
</dbReference>
<dbReference type="InterPro" id="IPR000719">
    <property type="entry name" value="Prot_kinase_dom"/>
</dbReference>
<keyword evidence="3" id="KW-0808">Transferase</keyword>
<evidence type="ECO:0000259" key="12">
    <source>
        <dbReference type="PROSITE" id="PS50011"/>
    </source>
</evidence>
<evidence type="ECO:0000256" key="6">
    <source>
        <dbReference type="ARBA" id="ARBA00022840"/>
    </source>
</evidence>
<dbReference type="Gene3D" id="3.30.200.20">
    <property type="entry name" value="Phosphorylase Kinase, domain 1"/>
    <property type="match status" value="1"/>
</dbReference>
<dbReference type="SUPFAM" id="SSF56112">
    <property type="entry name" value="Protein kinase-like (PK-like)"/>
    <property type="match status" value="1"/>
</dbReference>